<evidence type="ECO:0000256" key="8">
    <source>
        <dbReference type="RuleBase" id="RU003793"/>
    </source>
</evidence>
<dbReference type="KEGG" id="vai:BU251_00945"/>
<keyword evidence="9" id="KW-0511">Multifunctional enzyme</keyword>
<keyword evidence="6 10" id="KW-1133">Transmembrane helix</keyword>
<dbReference type="GO" id="GO:0006465">
    <property type="term" value="P:signal peptide processing"/>
    <property type="evidence" value="ECO:0007669"/>
    <property type="project" value="TreeGrafter"/>
</dbReference>
<feature type="transmembrane region" description="Helical" evidence="10">
    <location>
        <begin position="69"/>
        <end position="89"/>
    </location>
</feature>
<sequence>MVFVFLFAVCIGSFLNVCIYRMGREESIITPASHCPSCKHLIRWYDNIPLVSYILLRGRCRDCRQPIPFRYFLIELLTGVLFLMLYHRFGLGVPFFVFAAFVCGLIVATFVDIDFRIIPDEISIGGIAVGLLASIIFPQIHHAATHLLGLGASLLGIVVGGGTLWVLGLIGDFIFKKESMGGGDIKLLAMVGSFLGWQAALLALPLASLFGAVVGIIIKLKTKESMIAFGPYLALGALLCLFWMDRILAFLFGL</sequence>
<feature type="transmembrane region" description="Helical" evidence="10">
    <location>
        <begin position="147"/>
        <end position="175"/>
    </location>
</feature>
<dbReference type="Pfam" id="PF01478">
    <property type="entry name" value="Peptidase_A24"/>
    <property type="match status" value="1"/>
</dbReference>
<feature type="transmembrane region" description="Helical" evidence="10">
    <location>
        <begin position="122"/>
        <end position="141"/>
    </location>
</feature>
<dbReference type="AlphaFoldDB" id="A0A410P719"/>
<reference evidence="13 14" key="1">
    <citation type="submission" date="2017-01" db="EMBL/GenBank/DDBJ databases">
        <title>First insights into the biology of 'candidatus Vampirococcus archaeovorus'.</title>
        <authorList>
            <person name="Kizina J."/>
            <person name="Jordan S."/>
            <person name="Stueber K."/>
            <person name="Reinhardt R."/>
            <person name="Harder J."/>
        </authorList>
    </citation>
    <scope>NUCLEOTIDE SEQUENCE [LARGE SCALE GENOMIC DNA]</scope>
    <source>
        <strain evidence="13 14">LiM</strain>
    </source>
</reference>
<dbReference type="PANTHER" id="PTHR30487">
    <property type="entry name" value="TYPE 4 PREPILIN-LIKE PROTEINS LEADER PEPTIDE-PROCESSING ENZYME"/>
    <property type="match status" value="1"/>
</dbReference>
<feature type="transmembrane region" description="Helical" evidence="10">
    <location>
        <begin position="187"/>
        <end position="220"/>
    </location>
</feature>
<dbReference type="GO" id="GO:0005886">
    <property type="term" value="C:plasma membrane"/>
    <property type="evidence" value="ECO:0007669"/>
    <property type="project" value="UniProtKB-SubCell"/>
</dbReference>
<dbReference type="Proteomes" id="UP000287243">
    <property type="component" value="Chromosome"/>
</dbReference>
<keyword evidence="7 10" id="KW-0472">Membrane</keyword>
<keyword evidence="3" id="KW-1003">Cell membrane</keyword>
<evidence type="ECO:0000256" key="6">
    <source>
        <dbReference type="ARBA" id="ARBA00022989"/>
    </source>
</evidence>
<keyword evidence="9" id="KW-0645">Protease</keyword>
<dbReference type="EC" id="3.4.23.43" evidence="9"/>
<keyword evidence="5 9" id="KW-0812">Transmembrane</keyword>
<dbReference type="Gene3D" id="1.20.120.1220">
    <property type="match status" value="1"/>
</dbReference>
<dbReference type="GO" id="GO:0008168">
    <property type="term" value="F:methyltransferase activity"/>
    <property type="evidence" value="ECO:0007669"/>
    <property type="project" value="UniProtKB-KW"/>
</dbReference>
<organism evidence="13 14">
    <name type="scientific">Velamenicoccus archaeovorus</name>
    <dbReference type="NCBI Taxonomy" id="1930593"/>
    <lineage>
        <taxon>Bacteria</taxon>
        <taxon>Pseudomonadati</taxon>
        <taxon>Candidatus Omnitrophota</taxon>
        <taxon>Candidatus Velamenicoccus</taxon>
    </lineage>
</organism>
<evidence type="ECO:0000313" key="13">
    <source>
        <dbReference type="EMBL" id="QAT17970.1"/>
    </source>
</evidence>
<dbReference type="Pfam" id="PF06750">
    <property type="entry name" value="A24_N_bact"/>
    <property type="match status" value="1"/>
</dbReference>
<keyword evidence="9" id="KW-0378">Hydrolase</keyword>
<evidence type="ECO:0000256" key="10">
    <source>
        <dbReference type="SAM" id="Phobius"/>
    </source>
</evidence>
<evidence type="ECO:0000256" key="3">
    <source>
        <dbReference type="ARBA" id="ARBA00022475"/>
    </source>
</evidence>
<name>A0A410P719_VELA1</name>
<dbReference type="PANTHER" id="PTHR30487:SF0">
    <property type="entry name" value="PREPILIN LEADER PEPTIDASE_N-METHYLTRANSFERASE-RELATED"/>
    <property type="match status" value="1"/>
</dbReference>
<evidence type="ECO:0000256" key="7">
    <source>
        <dbReference type="ARBA" id="ARBA00023136"/>
    </source>
</evidence>
<keyword evidence="9" id="KW-0489">Methyltransferase</keyword>
<evidence type="ECO:0000259" key="12">
    <source>
        <dbReference type="Pfam" id="PF06750"/>
    </source>
</evidence>
<evidence type="ECO:0000256" key="4">
    <source>
        <dbReference type="ARBA" id="ARBA00022519"/>
    </source>
</evidence>
<comment type="subcellular location">
    <subcellularLocation>
        <location evidence="1">Cell inner membrane</location>
        <topology evidence="1">Multi-pass membrane protein</topology>
    </subcellularLocation>
    <subcellularLocation>
        <location evidence="9">Cell membrane</location>
        <topology evidence="9">Multi-pass membrane protein</topology>
    </subcellularLocation>
</comment>
<accession>A0A410P719</accession>
<evidence type="ECO:0000256" key="2">
    <source>
        <dbReference type="ARBA" id="ARBA00005801"/>
    </source>
</evidence>
<comment type="similarity">
    <text evidence="2 8">Belongs to the peptidase A24 family.</text>
</comment>
<evidence type="ECO:0000313" key="14">
    <source>
        <dbReference type="Proteomes" id="UP000287243"/>
    </source>
</evidence>
<comment type="function">
    <text evidence="9">Plays an essential role in type IV pili and type II pseudopili formation by proteolytically removing the leader sequence from substrate proteins and subsequently monomethylating the alpha-amino group of the newly exposed N-terminal phenylalanine.</text>
</comment>
<comment type="catalytic activity">
    <reaction evidence="9">
        <text>Typically cleaves a -Gly-|-Phe- bond to release an N-terminal, basic peptide of 5-8 residues from type IV prepilin, and then N-methylates the new N-terminal amino group, the methyl donor being S-adenosyl-L-methionine.</text>
        <dbReference type="EC" id="3.4.23.43"/>
    </reaction>
</comment>
<dbReference type="GO" id="GO:0032259">
    <property type="term" value="P:methylation"/>
    <property type="evidence" value="ECO:0007669"/>
    <property type="project" value="UniProtKB-KW"/>
</dbReference>
<dbReference type="EMBL" id="CP019384">
    <property type="protein sequence ID" value="QAT17970.1"/>
    <property type="molecule type" value="Genomic_DNA"/>
</dbReference>
<evidence type="ECO:0000256" key="1">
    <source>
        <dbReference type="ARBA" id="ARBA00004429"/>
    </source>
</evidence>
<feature type="domain" description="Prepilin peptidase A24 N-terminal" evidence="12">
    <location>
        <begin position="6"/>
        <end position="89"/>
    </location>
</feature>
<dbReference type="PRINTS" id="PR00864">
    <property type="entry name" value="PREPILNPTASE"/>
</dbReference>
<evidence type="ECO:0000256" key="9">
    <source>
        <dbReference type="RuleBase" id="RU003794"/>
    </source>
</evidence>
<keyword evidence="9" id="KW-0808">Transferase</keyword>
<protein>
    <recommendedName>
        <fullName evidence="9">Prepilin leader peptidase/N-methyltransferase</fullName>
        <ecNumber evidence="9">2.1.1.-</ecNumber>
        <ecNumber evidence="9">3.4.23.43</ecNumber>
    </recommendedName>
</protein>
<feature type="transmembrane region" description="Helical" evidence="10">
    <location>
        <begin position="226"/>
        <end position="244"/>
    </location>
</feature>
<evidence type="ECO:0000259" key="11">
    <source>
        <dbReference type="Pfam" id="PF01478"/>
    </source>
</evidence>
<evidence type="ECO:0000256" key="5">
    <source>
        <dbReference type="ARBA" id="ARBA00022692"/>
    </source>
</evidence>
<proteinExistence type="inferred from homology"/>
<dbReference type="EC" id="2.1.1.-" evidence="9"/>
<dbReference type="InterPro" id="IPR000045">
    <property type="entry name" value="Prepilin_IV_endopep_pep"/>
</dbReference>
<feature type="domain" description="Prepilin type IV endopeptidase peptidase" evidence="11">
    <location>
        <begin position="100"/>
        <end position="216"/>
    </location>
</feature>
<keyword evidence="14" id="KW-1185">Reference proteome</keyword>
<dbReference type="InterPro" id="IPR014032">
    <property type="entry name" value="Peptidase_A24A_bac"/>
</dbReference>
<keyword evidence="4" id="KW-0997">Cell inner membrane</keyword>
<feature type="transmembrane region" description="Helical" evidence="10">
    <location>
        <begin position="6"/>
        <end position="23"/>
    </location>
</feature>
<feature type="transmembrane region" description="Helical" evidence="10">
    <location>
        <begin position="95"/>
        <end position="115"/>
    </location>
</feature>
<dbReference type="OrthoDB" id="9789291at2"/>
<gene>
    <name evidence="13" type="ORF">BU251_00945</name>
</gene>
<dbReference type="InterPro" id="IPR010627">
    <property type="entry name" value="Prepilin_pept_A24_N"/>
</dbReference>
<dbReference type="GO" id="GO:0004190">
    <property type="term" value="F:aspartic-type endopeptidase activity"/>
    <property type="evidence" value="ECO:0007669"/>
    <property type="project" value="UniProtKB-EC"/>
</dbReference>
<dbReference type="InterPro" id="IPR050882">
    <property type="entry name" value="Prepilin_peptidase/N-MTase"/>
</dbReference>